<dbReference type="GO" id="GO:0003677">
    <property type="term" value="F:DNA binding"/>
    <property type="evidence" value="ECO:0007669"/>
    <property type="project" value="UniProtKB-UniRule"/>
</dbReference>
<sequence length="178" mass="20915">MEENRQRVLSKKWIIEALLDLLKTKPYSAITITEITKRAGVARLTFYRNFENKDQILLARSNYLFEEYFNELQKVEGIIDINNALLECFNYWKRDAQIMEILIKNNLIHLLDQPFYSFLEKIMEEIPSLNSLDETQKTFILGGLTRTMLHWISTKSTDSPAQVTQSILKLVDLEHLSE</sequence>
<dbReference type="InterPro" id="IPR001647">
    <property type="entry name" value="HTH_TetR"/>
</dbReference>
<dbReference type="Pfam" id="PF00440">
    <property type="entry name" value="TetR_N"/>
    <property type="match status" value="1"/>
</dbReference>
<name>A0A5M3EJR8_LISMN</name>
<dbReference type="PROSITE" id="PS50977">
    <property type="entry name" value="HTH_TETR_2"/>
    <property type="match status" value="1"/>
</dbReference>
<dbReference type="PANTHER" id="PTHR43479">
    <property type="entry name" value="ACREF/ENVCD OPERON REPRESSOR-RELATED"/>
    <property type="match status" value="1"/>
</dbReference>
<gene>
    <name evidence="4" type="ORF">GCV89_08720</name>
</gene>
<evidence type="ECO:0000313" key="4">
    <source>
        <dbReference type="EMBL" id="EDH0938079.1"/>
    </source>
</evidence>
<protein>
    <submittedName>
        <fullName evidence="4">TetR family transcriptional regulator</fullName>
    </submittedName>
</protein>
<dbReference type="InterPro" id="IPR039532">
    <property type="entry name" value="TetR_C_Firmicutes"/>
</dbReference>
<comment type="caution">
    <text evidence="4">The sequence shown here is derived from an EMBL/GenBank/DDBJ whole genome shotgun (WGS) entry which is preliminary data.</text>
</comment>
<dbReference type="AlphaFoldDB" id="A0A5M3EJR8"/>
<feature type="DNA-binding region" description="H-T-H motif" evidence="2">
    <location>
        <begin position="31"/>
        <end position="50"/>
    </location>
</feature>
<evidence type="ECO:0000256" key="1">
    <source>
        <dbReference type="ARBA" id="ARBA00023125"/>
    </source>
</evidence>
<dbReference type="InterPro" id="IPR009057">
    <property type="entry name" value="Homeodomain-like_sf"/>
</dbReference>
<dbReference type="SUPFAM" id="SSF46689">
    <property type="entry name" value="Homeodomain-like"/>
    <property type="match status" value="1"/>
</dbReference>
<feature type="domain" description="HTH tetR-type" evidence="3">
    <location>
        <begin position="8"/>
        <end position="68"/>
    </location>
</feature>
<accession>A0A5M3EJR8</accession>
<reference evidence="4" key="1">
    <citation type="submission" date="2019-10" db="EMBL/GenBank/DDBJ databases">
        <authorList>
            <consortium name="GenomeTrakr: Next Generation Sequencing Network for Food Pathogen Tracability"/>
        </authorList>
    </citation>
    <scope>NUCLEOTIDE SEQUENCE</scope>
    <source>
        <strain evidence="4">CFSAN085152</strain>
    </source>
</reference>
<evidence type="ECO:0000256" key="2">
    <source>
        <dbReference type="PROSITE-ProRule" id="PRU00335"/>
    </source>
</evidence>
<organism evidence="4">
    <name type="scientific">Listeria monocytogenes</name>
    <dbReference type="NCBI Taxonomy" id="1639"/>
    <lineage>
        <taxon>Bacteria</taxon>
        <taxon>Bacillati</taxon>
        <taxon>Bacillota</taxon>
        <taxon>Bacilli</taxon>
        <taxon>Bacillales</taxon>
        <taxon>Listeriaceae</taxon>
        <taxon>Listeria</taxon>
    </lineage>
</organism>
<dbReference type="InterPro" id="IPR050624">
    <property type="entry name" value="HTH-type_Tx_Regulator"/>
</dbReference>
<dbReference type="EMBL" id="AAMGJA010000002">
    <property type="protein sequence ID" value="EDH0938079.1"/>
    <property type="molecule type" value="Genomic_DNA"/>
</dbReference>
<evidence type="ECO:0000259" key="3">
    <source>
        <dbReference type="PROSITE" id="PS50977"/>
    </source>
</evidence>
<dbReference type="PRINTS" id="PR00455">
    <property type="entry name" value="HTHTETR"/>
</dbReference>
<dbReference type="Pfam" id="PF14278">
    <property type="entry name" value="TetR_C_8"/>
    <property type="match status" value="1"/>
</dbReference>
<dbReference type="Gene3D" id="1.10.357.10">
    <property type="entry name" value="Tetracycline Repressor, domain 2"/>
    <property type="match status" value="1"/>
</dbReference>
<proteinExistence type="predicted"/>
<dbReference type="PANTHER" id="PTHR43479:SF11">
    <property type="entry name" value="ACREF_ENVCD OPERON REPRESSOR-RELATED"/>
    <property type="match status" value="1"/>
</dbReference>
<keyword evidence="1 2" id="KW-0238">DNA-binding</keyword>